<accession>A0A8T9STB2</accession>
<feature type="domain" description="Glycosyltransferase 2-like" evidence="1">
    <location>
        <begin position="5"/>
        <end position="133"/>
    </location>
</feature>
<keyword evidence="2" id="KW-0328">Glycosyltransferase</keyword>
<evidence type="ECO:0000313" key="2">
    <source>
        <dbReference type="EMBL" id="UOR03943.1"/>
    </source>
</evidence>
<dbReference type="Pfam" id="PF00535">
    <property type="entry name" value="Glycos_transf_2"/>
    <property type="match status" value="1"/>
</dbReference>
<evidence type="ECO:0000313" key="3">
    <source>
        <dbReference type="Proteomes" id="UP000829925"/>
    </source>
</evidence>
<dbReference type="SUPFAM" id="SSF53448">
    <property type="entry name" value="Nucleotide-diphospho-sugar transferases"/>
    <property type="match status" value="1"/>
</dbReference>
<dbReference type="EMBL" id="CP095053">
    <property type="protein sequence ID" value="UOR03943.1"/>
    <property type="molecule type" value="Genomic_DNA"/>
</dbReference>
<dbReference type="PANTHER" id="PTHR43685">
    <property type="entry name" value="GLYCOSYLTRANSFERASE"/>
    <property type="match status" value="1"/>
</dbReference>
<dbReference type="PANTHER" id="PTHR43685:SF2">
    <property type="entry name" value="GLYCOSYLTRANSFERASE 2-LIKE DOMAIN-CONTAINING PROTEIN"/>
    <property type="match status" value="1"/>
</dbReference>
<name>A0A8T9STB2_9BACT</name>
<proteinExistence type="predicted"/>
<organism evidence="2 3">
    <name type="scientific">Hymenobacter aerilatus</name>
    <dbReference type="NCBI Taxonomy" id="2932251"/>
    <lineage>
        <taxon>Bacteria</taxon>
        <taxon>Pseudomonadati</taxon>
        <taxon>Bacteroidota</taxon>
        <taxon>Cytophagia</taxon>
        <taxon>Cytophagales</taxon>
        <taxon>Hymenobacteraceae</taxon>
        <taxon>Hymenobacter</taxon>
    </lineage>
</organism>
<sequence length="314" mass="35935">MNLVSIIIPCYNYGWLLPETLDSVLAQTYPHWECLLIDDGSTDNSRAIGEEYQARDARFRYIYQDNKGMSAARNHGIREARGTYLQFLDSDDLLAPGKLQTQVALLESHREADLVYGDMRYFRHGAPDTLSRSANMQDEAWVHGVQGQGEELLNALLEGNIMVSNAPLLRMKLLKKVGVFDEELRWVEDWQYWIRCAMAGAHFLFDPRPEAWALVRVHPTSTSHNAYRMHEKEVQVRRQLTPQLQAIGAARAVDINEIAIVRSAANLARHNLTTGSIPAGIRGYWKLARQTGRYGYYLKSIPYWLKTRLLSQSR</sequence>
<dbReference type="Proteomes" id="UP000829925">
    <property type="component" value="Chromosome"/>
</dbReference>
<keyword evidence="2" id="KW-0808">Transferase</keyword>
<evidence type="ECO:0000259" key="1">
    <source>
        <dbReference type="Pfam" id="PF00535"/>
    </source>
</evidence>
<dbReference type="InterPro" id="IPR001173">
    <property type="entry name" value="Glyco_trans_2-like"/>
</dbReference>
<dbReference type="Gene3D" id="3.90.550.10">
    <property type="entry name" value="Spore Coat Polysaccharide Biosynthesis Protein SpsA, Chain A"/>
    <property type="match status" value="1"/>
</dbReference>
<dbReference type="GO" id="GO:0016757">
    <property type="term" value="F:glycosyltransferase activity"/>
    <property type="evidence" value="ECO:0007669"/>
    <property type="project" value="UniProtKB-KW"/>
</dbReference>
<gene>
    <name evidence="2" type="ORF">MUN82_13415</name>
</gene>
<dbReference type="InterPro" id="IPR029044">
    <property type="entry name" value="Nucleotide-diphossugar_trans"/>
</dbReference>
<reference evidence="2 3" key="1">
    <citation type="submission" date="2022-04" db="EMBL/GenBank/DDBJ databases">
        <title>Hymenobacter sp. isolated from the air.</title>
        <authorList>
            <person name="Won M."/>
            <person name="Lee C.-M."/>
            <person name="Woen H.-Y."/>
            <person name="Kwon S.-W."/>
        </authorList>
    </citation>
    <scope>NUCLEOTIDE SEQUENCE [LARGE SCALE GENOMIC DNA]</scope>
    <source>
        <strain evidence="3">5413 J-13</strain>
    </source>
</reference>
<protein>
    <submittedName>
        <fullName evidence="2">Glycosyltransferase</fullName>
        <ecNumber evidence="2">2.4.-.-</ecNumber>
    </submittedName>
</protein>
<dbReference type="EC" id="2.4.-.-" evidence="2"/>
<dbReference type="InterPro" id="IPR050834">
    <property type="entry name" value="Glycosyltransf_2"/>
</dbReference>
<keyword evidence="3" id="KW-1185">Reference proteome</keyword>
<dbReference type="AlphaFoldDB" id="A0A8T9STB2"/>
<dbReference type="RefSeq" id="WP_245091191.1">
    <property type="nucleotide sequence ID" value="NZ_CP095053.1"/>
</dbReference>
<dbReference type="KEGG" id="haei:MUN82_13415"/>